<organism evidence="2 3">
    <name type="scientific">Mesobacillus persicus</name>
    <dbReference type="NCBI Taxonomy" id="930146"/>
    <lineage>
        <taxon>Bacteria</taxon>
        <taxon>Bacillati</taxon>
        <taxon>Bacillota</taxon>
        <taxon>Bacilli</taxon>
        <taxon>Bacillales</taxon>
        <taxon>Bacillaceae</taxon>
        <taxon>Mesobacillus</taxon>
    </lineage>
</organism>
<gene>
    <name evidence="2" type="ORF">SAMN05192533_110112</name>
</gene>
<feature type="transmembrane region" description="Helical" evidence="1">
    <location>
        <begin position="182"/>
        <end position="204"/>
    </location>
</feature>
<feature type="transmembrane region" description="Helical" evidence="1">
    <location>
        <begin position="150"/>
        <end position="170"/>
    </location>
</feature>
<protein>
    <recommendedName>
        <fullName evidence="4">ABC-2 family transporter protein</fullName>
    </recommendedName>
</protein>
<reference evidence="3" key="1">
    <citation type="submission" date="2016-10" db="EMBL/GenBank/DDBJ databases">
        <authorList>
            <person name="Varghese N."/>
            <person name="Submissions S."/>
        </authorList>
    </citation>
    <scope>NUCLEOTIDE SEQUENCE [LARGE SCALE GENOMIC DNA]</scope>
    <source>
        <strain evidence="3">B48,IBRC-M 10115,DSM 25386,CECT 8001</strain>
    </source>
</reference>
<proteinExistence type="predicted"/>
<dbReference type="Proteomes" id="UP000198553">
    <property type="component" value="Unassembled WGS sequence"/>
</dbReference>
<keyword evidence="1" id="KW-0812">Transmembrane</keyword>
<accession>A0A1H8EUP7</accession>
<dbReference type="EMBL" id="FOBW01000010">
    <property type="protein sequence ID" value="SEN23212.1"/>
    <property type="molecule type" value="Genomic_DNA"/>
</dbReference>
<keyword evidence="1" id="KW-1133">Transmembrane helix</keyword>
<keyword evidence="3" id="KW-1185">Reference proteome</keyword>
<dbReference type="STRING" id="930146.SAMN05192533_110112"/>
<dbReference type="AlphaFoldDB" id="A0A1H8EUP7"/>
<feature type="transmembrane region" description="Helical" evidence="1">
    <location>
        <begin position="66"/>
        <end position="85"/>
    </location>
</feature>
<evidence type="ECO:0008006" key="4">
    <source>
        <dbReference type="Google" id="ProtNLM"/>
    </source>
</evidence>
<sequence>MSLTTTSLAETVKKQYFYKLKANIDSFSSLVGIQILAILFSLGGISSSGMGGSFVNVNVKYYSPDLVLVFTLIWSFITAVTITTRPYRNHDFSFVTSRLSSSLSNILFLVTASVLGSVTALLSGNLLQMISYLILNEQLYNIGSGAEHMVLGFVVAFLYLMLIGACGYLIGSLIQVSKLFVLLFPILFIGLLFLEGVVTNGFIVSNVYKFYAMESVLFLFVGKTVLTAVALFIAAISILNRLEVRR</sequence>
<evidence type="ECO:0000313" key="2">
    <source>
        <dbReference type="EMBL" id="SEN23212.1"/>
    </source>
</evidence>
<name>A0A1H8EUP7_9BACI</name>
<evidence type="ECO:0000256" key="1">
    <source>
        <dbReference type="SAM" id="Phobius"/>
    </source>
</evidence>
<keyword evidence="1" id="KW-0472">Membrane</keyword>
<evidence type="ECO:0000313" key="3">
    <source>
        <dbReference type="Proteomes" id="UP000198553"/>
    </source>
</evidence>
<feature type="transmembrane region" description="Helical" evidence="1">
    <location>
        <begin position="27"/>
        <end position="46"/>
    </location>
</feature>
<feature type="transmembrane region" description="Helical" evidence="1">
    <location>
        <begin position="216"/>
        <end position="239"/>
    </location>
</feature>
<feature type="transmembrane region" description="Helical" evidence="1">
    <location>
        <begin position="106"/>
        <end position="130"/>
    </location>
</feature>